<dbReference type="Proteomes" id="UP000618754">
    <property type="component" value="Unassembled WGS sequence"/>
</dbReference>
<protein>
    <submittedName>
        <fullName evidence="4">SDR family oxidoreductase</fullName>
    </submittedName>
</protein>
<dbReference type="PANTHER" id="PTHR44196:SF1">
    <property type="entry name" value="DEHYDROGENASE_REDUCTASE SDR FAMILY MEMBER 7B"/>
    <property type="match status" value="1"/>
</dbReference>
<dbReference type="PRINTS" id="PR00081">
    <property type="entry name" value="GDHRDH"/>
</dbReference>
<dbReference type="PANTHER" id="PTHR44196">
    <property type="entry name" value="DEHYDROGENASE/REDUCTASE SDR FAMILY MEMBER 7B"/>
    <property type="match status" value="1"/>
</dbReference>
<keyword evidence="5" id="KW-1185">Reference proteome</keyword>
<dbReference type="PRINTS" id="PR00080">
    <property type="entry name" value="SDRFAMILY"/>
</dbReference>
<evidence type="ECO:0000256" key="3">
    <source>
        <dbReference type="RuleBase" id="RU000363"/>
    </source>
</evidence>
<dbReference type="InterPro" id="IPR036291">
    <property type="entry name" value="NAD(P)-bd_dom_sf"/>
</dbReference>
<organism evidence="4 5">
    <name type="scientific">Mucilaginibacter rigui</name>
    <dbReference type="NCBI Taxonomy" id="534635"/>
    <lineage>
        <taxon>Bacteria</taxon>
        <taxon>Pseudomonadati</taxon>
        <taxon>Bacteroidota</taxon>
        <taxon>Sphingobacteriia</taxon>
        <taxon>Sphingobacteriales</taxon>
        <taxon>Sphingobacteriaceae</taxon>
        <taxon>Mucilaginibacter</taxon>
    </lineage>
</organism>
<gene>
    <name evidence="4" type="ORF">IDJ75_11955</name>
</gene>
<dbReference type="InterPro" id="IPR002347">
    <property type="entry name" value="SDR_fam"/>
</dbReference>
<dbReference type="SUPFAM" id="SSF51735">
    <property type="entry name" value="NAD(P)-binding Rossmann-fold domains"/>
    <property type="match status" value="1"/>
</dbReference>
<dbReference type="RefSeq" id="WP_191175842.1">
    <property type="nucleotide sequence ID" value="NZ_JACWMW010000002.1"/>
</dbReference>
<evidence type="ECO:0000256" key="2">
    <source>
        <dbReference type="ARBA" id="ARBA00023002"/>
    </source>
</evidence>
<dbReference type="EMBL" id="JACWMW010000002">
    <property type="protein sequence ID" value="MBD1385997.1"/>
    <property type="molecule type" value="Genomic_DNA"/>
</dbReference>
<dbReference type="PROSITE" id="PS00061">
    <property type="entry name" value="ADH_SHORT"/>
    <property type="match status" value="1"/>
</dbReference>
<reference evidence="4 5" key="1">
    <citation type="submission" date="2020-09" db="EMBL/GenBank/DDBJ databases">
        <title>Novel species of Mucilaginibacter isolated from a glacier on the Tibetan Plateau.</title>
        <authorList>
            <person name="Liu Q."/>
            <person name="Xin Y.-H."/>
        </authorList>
    </citation>
    <scope>NUCLEOTIDE SEQUENCE [LARGE SCALE GENOMIC DNA]</scope>
    <source>
        <strain evidence="4 5">CGMCC 1.13878</strain>
    </source>
</reference>
<evidence type="ECO:0000256" key="1">
    <source>
        <dbReference type="ARBA" id="ARBA00006484"/>
    </source>
</evidence>
<sequence length="237" mass="25697">MIQTKNALITGATKGIGRAVSIAFAKQGINLSICSRNEQELSDFKQELHKINPQITVVTLLADCSKRDEVINFAAFTEKKLGFVDIIVNNVGMYKHVSILNDSGDSFQKQIDTNLMPSYELYRFFGKSMVSVGKGHIFNICSVAALNPIAEAGVYSVTKYALLGLNKVMRLEMQGQGVKVTAIIPGSTLTDSWKGIEVDKNTMVLPEDVASAITNILNMSAGANVDELIIKPAPGQI</sequence>
<dbReference type="CDD" id="cd05233">
    <property type="entry name" value="SDR_c"/>
    <property type="match status" value="1"/>
</dbReference>
<keyword evidence="2" id="KW-0560">Oxidoreductase</keyword>
<dbReference type="InterPro" id="IPR020904">
    <property type="entry name" value="Sc_DH/Rdtase_CS"/>
</dbReference>
<comment type="caution">
    <text evidence="4">The sequence shown here is derived from an EMBL/GenBank/DDBJ whole genome shotgun (WGS) entry which is preliminary data.</text>
</comment>
<evidence type="ECO:0000313" key="5">
    <source>
        <dbReference type="Proteomes" id="UP000618754"/>
    </source>
</evidence>
<name>A0ABR7X869_9SPHI</name>
<dbReference type="Pfam" id="PF00106">
    <property type="entry name" value="adh_short"/>
    <property type="match status" value="1"/>
</dbReference>
<accession>A0ABR7X869</accession>
<comment type="similarity">
    <text evidence="1 3">Belongs to the short-chain dehydrogenases/reductases (SDR) family.</text>
</comment>
<proteinExistence type="inferred from homology"/>
<dbReference type="Gene3D" id="3.40.50.720">
    <property type="entry name" value="NAD(P)-binding Rossmann-like Domain"/>
    <property type="match status" value="1"/>
</dbReference>
<evidence type="ECO:0000313" key="4">
    <source>
        <dbReference type="EMBL" id="MBD1385997.1"/>
    </source>
</evidence>